<dbReference type="EMBL" id="LN614827">
    <property type="protein sequence ID" value="CEG57233.1"/>
    <property type="molecule type" value="Genomic_DNA"/>
</dbReference>
<feature type="chain" id="PRO_5001942621" evidence="1">
    <location>
        <begin position="25"/>
        <end position="184"/>
    </location>
</feature>
<sequence>MRIFILKPIVLLLCSQILPLCSYAEFVVEPNSKLTVDKSCITSGKNNLRVKFPNITEEDAQYISIYACFCAYKASQKSTLPIEATDFRNAKNCVHYGVLRNAIRDRAQSSTEENTDGEKIRNACLSGFPYDLADDSMKDEVSNFCKCAAIPTEKIYEKITSLKLNEEQISEQLIDVINSCRYSL</sequence>
<evidence type="ECO:0000256" key="1">
    <source>
        <dbReference type="SAM" id="SignalP"/>
    </source>
</evidence>
<dbReference type="HOGENOM" id="CLU_1466463_0_0_6"/>
<dbReference type="STRING" id="1212491.LFA_1836"/>
<accession>A0A098G426</accession>
<protein>
    <submittedName>
        <fullName evidence="2">Uncharacterized protein</fullName>
    </submittedName>
</protein>
<keyword evidence="3" id="KW-1185">Reference proteome</keyword>
<dbReference type="RefSeq" id="WP_045095764.1">
    <property type="nucleotide sequence ID" value="NZ_LN614827.1"/>
</dbReference>
<dbReference type="OrthoDB" id="5654103at2"/>
<name>A0A098G426_9GAMM</name>
<proteinExistence type="predicted"/>
<gene>
    <name evidence="2" type="ORF">LFA_1836</name>
</gene>
<reference evidence="3" key="1">
    <citation type="submission" date="2014-09" db="EMBL/GenBank/DDBJ databases">
        <authorList>
            <person name="Gomez-Valero L."/>
        </authorList>
    </citation>
    <scope>NUCLEOTIDE SEQUENCE [LARGE SCALE GENOMIC DNA]</scope>
    <source>
        <strain evidence="3">ATCC700992</strain>
    </source>
</reference>
<dbReference type="KEGG" id="lfa:LFA_1836"/>
<evidence type="ECO:0000313" key="3">
    <source>
        <dbReference type="Proteomes" id="UP000032430"/>
    </source>
</evidence>
<organism evidence="2 3">
    <name type="scientific">Legionella fallonii LLAP-10</name>
    <dbReference type="NCBI Taxonomy" id="1212491"/>
    <lineage>
        <taxon>Bacteria</taxon>
        <taxon>Pseudomonadati</taxon>
        <taxon>Pseudomonadota</taxon>
        <taxon>Gammaproteobacteria</taxon>
        <taxon>Legionellales</taxon>
        <taxon>Legionellaceae</taxon>
        <taxon>Legionella</taxon>
    </lineage>
</organism>
<evidence type="ECO:0000313" key="2">
    <source>
        <dbReference type="EMBL" id="CEG57233.1"/>
    </source>
</evidence>
<dbReference type="Proteomes" id="UP000032430">
    <property type="component" value="Chromosome I"/>
</dbReference>
<dbReference type="AlphaFoldDB" id="A0A098G426"/>
<keyword evidence="1" id="KW-0732">Signal</keyword>
<feature type="signal peptide" evidence="1">
    <location>
        <begin position="1"/>
        <end position="24"/>
    </location>
</feature>